<evidence type="ECO:0000313" key="4">
    <source>
        <dbReference type="Proteomes" id="UP001642720"/>
    </source>
</evidence>
<dbReference type="PANTHER" id="PTHR38695">
    <property type="entry name" value="AMINO ACID PERMEASE_ SLC12A DOMAIN-CONTAINING PROTEIN"/>
    <property type="match status" value="1"/>
</dbReference>
<dbReference type="RefSeq" id="XP_073555176.1">
    <property type="nucleotide sequence ID" value="XM_073706215.1"/>
</dbReference>
<dbReference type="PANTHER" id="PTHR38695:SF1">
    <property type="entry name" value="AMINO ACID PERMEASE_ SLC12A DOMAIN-CONTAINING PROTEIN"/>
    <property type="match status" value="1"/>
</dbReference>
<comment type="caution">
    <text evidence="3">The sequence shown here is derived from an EMBL/GenBank/DDBJ whole genome shotgun (WGS) entry which is preliminary data.</text>
</comment>
<feature type="transmembrane region" description="Helical" evidence="1">
    <location>
        <begin position="20"/>
        <end position="39"/>
    </location>
</feature>
<keyword evidence="1" id="KW-0472">Membrane</keyword>
<keyword evidence="1" id="KW-1133">Transmembrane helix</keyword>
<accession>A0ABY2GUS6</accession>
<name>A0ABY2GUS6_9HYPO</name>
<evidence type="ECO:0000259" key="2">
    <source>
        <dbReference type="Pfam" id="PF17648"/>
    </source>
</evidence>
<feature type="domain" description="Luciferase" evidence="2">
    <location>
        <begin position="180"/>
        <end position="247"/>
    </location>
</feature>
<keyword evidence="4" id="KW-1185">Reference proteome</keyword>
<organism evidence="3 4">
    <name type="scientific">Trichoderma ghanense</name>
    <dbReference type="NCBI Taxonomy" id="65468"/>
    <lineage>
        <taxon>Eukaryota</taxon>
        <taxon>Fungi</taxon>
        <taxon>Dikarya</taxon>
        <taxon>Ascomycota</taxon>
        <taxon>Pezizomycotina</taxon>
        <taxon>Sordariomycetes</taxon>
        <taxon>Hypocreomycetidae</taxon>
        <taxon>Hypocreales</taxon>
        <taxon>Hypocreaceae</taxon>
        <taxon>Trichoderma</taxon>
    </lineage>
</organism>
<sequence>MSTWNPSHLSSSVIAHIRHHPILFSSAIAIVPLAAFLIPSYRGFIELGRGGLPHNVFGWLLQGALRPLALNSTRDQSVFQKPGISSSYEPHGTTRFLQGELSPRRGERPIIPNYVAPQRQMTEKGDEALVNKMNSHLKDLASHRSETLAVQGSCLEARDSPALWMVGTRLPKYLAKTTTGEIVHVHPEASSHMVLSLSDAEEAIAKGWAELHPLSGVMGLIPLPYVMVYAPRDEEEFGVWTRFVDAAVAFTTAELQ</sequence>
<reference evidence="3 4" key="1">
    <citation type="submission" date="2018-01" db="EMBL/GenBank/DDBJ databases">
        <title>Genome characterization of the sugarcane-associated fungus Trichoderma ghanense CCMA-1212 and their application in lignocelulose bioconversion.</title>
        <authorList>
            <person name="Steindorff A.S."/>
            <person name="Mendes T.D."/>
            <person name="Vilela E.S.D."/>
            <person name="Rodrigues D.S."/>
            <person name="Formighieri E.F."/>
            <person name="Melo I.S."/>
            <person name="Favaro L.C.L."/>
        </authorList>
    </citation>
    <scope>NUCLEOTIDE SEQUENCE [LARGE SCALE GENOMIC DNA]</scope>
    <source>
        <strain evidence="3 4">CCMA-1212</strain>
    </source>
</reference>
<dbReference type="Proteomes" id="UP001642720">
    <property type="component" value="Unassembled WGS sequence"/>
</dbReference>
<dbReference type="InterPro" id="IPR048273">
    <property type="entry name" value="Luciferase"/>
</dbReference>
<evidence type="ECO:0000313" key="3">
    <source>
        <dbReference type="EMBL" id="TFA98974.1"/>
    </source>
</evidence>
<dbReference type="InterPro" id="IPR040841">
    <property type="entry name" value="Luciferase_dom"/>
</dbReference>
<evidence type="ECO:0000256" key="1">
    <source>
        <dbReference type="SAM" id="Phobius"/>
    </source>
</evidence>
<keyword evidence="1" id="KW-0812">Transmembrane</keyword>
<dbReference type="EMBL" id="PPTA01000016">
    <property type="protein sequence ID" value="TFA98974.1"/>
    <property type="molecule type" value="Genomic_DNA"/>
</dbReference>
<gene>
    <name evidence="3" type="ORF">CCMA1212_009115</name>
</gene>
<dbReference type="GeneID" id="300580665"/>
<proteinExistence type="predicted"/>
<protein>
    <recommendedName>
        <fullName evidence="2">Luciferase domain-containing protein</fullName>
    </recommendedName>
</protein>
<dbReference type="Pfam" id="PF17648">
    <property type="entry name" value="Luciferase"/>
    <property type="match status" value="1"/>
</dbReference>